<protein>
    <submittedName>
        <fullName evidence="11">S8/S53 family peptidase</fullName>
    </submittedName>
</protein>
<keyword evidence="12" id="KW-1185">Reference proteome</keyword>
<feature type="active site" description="Charge relay system" evidence="8">
    <location>
        <position position="345"/>
    </location>
</feature>
<keyword evidence="5 8" id="KW-0720">Serine protease</keyword>
<dbReference type="PROSITE" id="PS00138">
    <property type="entry name" value="SUBTILASE_SER"/>
    <property type="match status" value="1"/>
</dbReference>
<dbReference type="SUPFAM" id="SSF54897">
    <property type="entry name" value="Protease propeptides/inhibitors"/>
    <property type="match status" value="1"/>
</dbReference>
<gene>
    <name evidence="11" type="ORF">ISP25_20150</name>
</gene>
<organism evidence="11 12">
    <name type="scientific">Rhodanobacter hydrolyticus</name>
    <dbReference type="NCBI Taxonomy" id="2250595"/>
    <lineage>
        <taxon>Bacteria</taxon>
        <taxon>Pseudomonadati</taxon>
        <taxon>Pseudomonadota</taxon>
        <taxon>Gammaproteobacteria</taxon>
        <taxon>Lysobacterales</taxon>
        <taxon>Rhodanobacteraceae</taxon>
        <taxon>Rhodanobacter</taxon>
    </lineage>
</organism>
<dbReference type="EMBL" id="JADIKK010000008">
    <property type="protein sequence ID" value="MFK2879391.1"/>
    <property type="molecule type" value="Genomic_DNA"/>
</dbReference>
<feature type="signal peptide" evidence="9">
    <location>
        <begin position="1"/>
        <end position="24"/>
    </location>
</feature>
<keyword evidence="6" id="KW-0106">Calcium</keyword>
<feature type="active site" description="Charge relay system" evidence="8">
    <location>
        <position position="606"/>
    </location>
</feature>
<evidence type="ECO:0000256" key="6">
    <source>
        <dbReference type="ARBA" id="ARBA00022837"/>
    </source>
</evidence>
<dbReference type="Pfam" id="PF09286">
    <property type="entry name" value="Pro-kuma_activ"/>
    <property type="match status" value="1"/>
</dbReference>
<sequence length="744" mass="77388">MKRHLVLSASIAATLACMSGYLHAGEISDAVLANFNTAEAPRITRVIDNRVATAIPGSRATVLQQAQLIGQLADSESRNHMQLILKRSPQREAALNQLLQGQQDRKNTSLFHQWITAEQYGNEFGVNDADISAVTSWLTSQGFTVNGVYPNKMQIDFSGNVGQIRNAFRTQEARYAINGETVVANSGPASVPVALTDVVAGVAGLTDIHPKPEHVPMQVAKWNAATQSYKTVPTSGASNGMASAEAIPASGGSRFLSPNDMGTMYNIAPLLNAGITGKGVYVAVVEDHDMVPQDWLDFVHEFGLTSYGPTFGQIHPAAPSASFTNCIDPDLSSGTTEDDGETLLDAEWVTAMAPGAHVWVATCDDSGTSNAFGGVFTAADNLINSKAPPPIISASYGFDEAEVDSASKTAIDAMWQQAAAEGISVFVSAGDSGVNAGYNGSSYIMTAISPNAVATSPYVTAVGGTDTADVLDGTTSTYFNSTPNRWGGSAKGYVPEIPWNESCGNDVAAIDLDNGATGLKFCQDEYTAQGRFGNLTAEGSSGGPSAIDAKPSWQSLVYGASSDGMRDIPDVALFGGSYGGVTWAAVCQSGQYSCANGYIGGSAGTSLSSPMFAALQALVDQASGTAQHPVQPQGVAAATLYALAAQEYGSPTSENTASVTSCNADHGSNNDGCVFHNVTRGGIATNCTYGAGTCYAYDGTFGLESLNATTYQEAYPAQPGWSFASGLGSVNATNLVNAWKAFYQ</sequence>
<name>A0ABW8JE61_9GAMM</name>
<evidence type="ECO:0000256" key="1">
    <source>
        <dbReference type="ARBA" id="ARBA00001913"/>
    </source>
</evidence>
<feature type="chain" id="PRO_5046088602" evidence="9">
    <location>
        <begin position="25"/>
        <end position="744"/>
    </location>
</feature>
<accession>A0ABW8JE61</accession>
<dbReference type="PANTHER" id="PTHR14218">
    <property type="entry name" value="PROTEASE S8 TRIPEPTIDYL PEPTIDASE I CLN2"/>
    <property type="match status" value="1"/>
</dbReference>
<dbReference type="SMART" id="SM00944">
    <property type="entry name" value="Pro-kuma_activ"/>
    <property type="match status" value="1"/>
</dbReference>
<dbReference type="Proteomes" id="UP001620339">
    <property type="component" value="Unassembled WGS sequence"/>
</dbReference>
<evidence type="ECO:0000256" key="2">
    <source>
        <dbReference type="ARBA" id="ARBA00022670"/>
    </source>
</evidence>
<dbReference type="InterPro" id="IPR050819">
    <property type="entry name" value="Tripeptidyl-peptidase_I"/>
</dbReference>
<dbReference type="RefSeq" id="WP_404616183.1">
    <property type="nucleotide sequence ID" value="NZ_JADIKK010000008.1"/>
</dbReference>
<keyword evidence="7" id="KW-0865">Zymogen</keyword>
<dbReference type="PROSITE" id="PS51695">
    <property type="entry name" value="SEDOLISIN"/>
    <property type="match status" value="1"/>
</dbReference>
<evidence type="ECO:0000256" key="3">
    <source>
        <dbReference type="ARBA" id="ARBA00022723"/>
    </source>
</evidence>
<dbReference type="Gene3D" id="3.40.50.200">
    <property type="entry name" value="Peptidase S8/S53 domain"/>
    <property type="match status" value="1"/>
</dbReference>
<dbReference type="PROSITE" id="PS51257">
    <property type="entry name" value="PROKAR_LIPOPROTEIN"/>
    <property type="match status" value="1"/>
</dbReference>
<keyword evidence="3" id="KW-0479">Metal-binding</keyword>
<evidence type="ECO:0000256" key="7">
    <source>
        <dbReference type="ARBA" id="ARBA00023145"/>
    </source>
</evidence>
<evidence type="ECO:0000256" key="8">
    <source>
        <dbReference type="PROSITE-ProRule" id="PRU01032"/>
    </source>
</evidence>
<evidence type="ECO:0000256" key="9">
    <source>
        <dbReference type="SAM" id="SignalP"/>
    </source>
</evidence>
<feature type="active site" description="Charge relay system" evidence="8">
    <location>
        <position position="341"/>
    </location>
</feature>
<comment type="caution">
    <text evidence="8">Lacks conserved residue(s) required for the propagation of feature annotation.</text>
</comment>
<evidence type="ECO:0000313" key="11">
    <source>
        <dbReference type="EMBL" id="MFK2879391.1"/>
    </source>
</evidence>
<evidence type="ECO:0000259" key="10">
    <source>
        <dbReference type="PROSITE" id="PS51695"/>
    </source>
</evidence>
<dbReference type="CDD" id="cd11377">
    <property type="entry name" value="Pro-peptidase_S53"/>
    <property type="match status" value="1"/>
</dbReference>
<comment type="cofactor">
    <cofactor evidence="1">
        <name>Ca(2+)</name>
        <dbReference type="ChEBI" id="CHEBI:29108"/>
    </cofactor>
</comment>
<comment type="caution">
    <text evidence="11">The sequence shown here is derived from an EMBL/GenBank/DDBJ whole genome shotgun (WGS) entry which is preliminary data.</text>
</comment>
<dbReference type="InterPro" id="IPR036852">
    <property type="entry name" value="Peptidase_S8/S53_dom_sf"/>
</dbReference>
<keyword evidence="4 8" id="KW-0378">Hydrolase</keyword>
<reference evidence="11 12" key="1">
    <citation type="submission" date="2020-10" db="EMBL/GenBank/DDBJ databases">
        <title>Phylogeny of dyella-like bacteria.</title>
        <authorList>
            <person name="Fu J."/>
        </authorList>
    </citation>
    <scope>NUCLEOTIDE SEQUENCE [LARGE SCALE GENOMIC DNA]</scope>
    <source>
        <strain evidence="11 12">KACC 19113</strain>
    </source>
</reference>
<evidence type="ECO:0000256" key="4">
    <source>
        <dbReference type="ARBA" id="ARBA00022801"/>
    </source>
</evidence>
<dbReference type="InterPro" id="IPR030400">
    <property type="entry name" value="Sedolisin_dom"/>
</dbReference>
<keyword evidence="9" id="KW-0732">Signal</keyword>
<dbReference type="SUPFAM" id="SSF52743">
    <property type="entry name" value="Subtilisin-like"/>
    <property type="match status" value="1"/>
</dbReference>
<evidence type="ECO:0000256" key="5">
    <source>
        <dbReference type="ARBA" id="ARBA00022825"/>
    </source>
</evidence>
<dbReference type="CDD" id="cd04056">
    <property type="entry name" value="Peptidases_S53"/>
    <property type="match status" value="1"/>
</dbReference>
<keyword evidence="2 8" id="KW-0645">Protease</keyword>
<feature type="domain" description="Peptidase S53" evidence="10">
    <location>
        <begin position="255"/>
        <end position="742"/>
    </location>
</feature>
<dbReference type="PANTHER" id="PTHR14218:SF15">
    <property type="entry name" value="TRIPEPTIDYL-PEPTIDASE 1"/>
    <property type="match status" value="1"/>
</dbReference>
<proteinExistence type="predicted"/>
<evidence type="ECO:0000313" key="12">
    <source>
        <dbReference type="Proteomes" id="UP001620339"/>
    </source>
</evidence>
<dbReference type="InterPro" id="IPR023828">
    <property type="entry name" value="Peptidase_S8_Ser-AS"/>
</dbReference>
<dbReference type="InterPro" id="IPR015366">
    <property type="entry name" value="S53_propep"/>
</dbReference>